<dbReference type="EMBL" id="BARS01003808">
    <property type="protein sequence ID" value="GAF68647.1"/>
    <property type="molecule type" value="Genomic_DNA"/>
</dbReference>
<sequence>RAGYNPPTGTVVGKALGRLDEEVGVVEVLVMMQ</sequence>
<accession>X0RY43</accession>
<dbReference type="AlphaFoldDB" id="X0RY43"/>
<comment type="caution">
    <text evidence="1">The sequence shown here is derived from an EMBL/GenBank/DDBJ whole genome shotgun (WGS) entry which is preliminary data.</text>
</comment>
<gene>
    <name evidence="1" type="ORF">S01H1_07377</name>
</gene>
<organism evidence="1">
    <name type="scientific">marine sediment metagenome</name>
    <dbReference type="NCBI Taxonomy" id="412755"/>
    <lineage>
        <taxon>unclassified sequences</taxon>
        <taxon>metagenomes</taxon>
        <taxon>ecological metagenomes</taxon>
    </lineage>
</organism>
<protein>
    <submittedName>
        <fullName evidence="1">Uncharacterized protein</fullName>
    </submittedName>
</protein>
<name>X0RY43_9ZZZZ</name>
<feature type="non-terminal residue" evidence="1">
    <location>
        <position position="1"/>
    </location>
</feature>
<reference evidence="1" key="1">
    <citation type="journal article" date="2014" name="Front. Microbiol.">
        <title>High frequency of phylogenetically diverse reductive dehalogenase-homologous genes in deep subseafloor sedimentary metagenomes.</title>
        <authorList>
            <person name="Kawai M."/>
            <person name="Futagami T."/>
            <person name="Toyoda A."/>
            <person name="Takaki Y."/>
            <person name="Nishi S."/>
            <person name="Hori S."/>
            <person name="Arai W."/>
            <person name="Tsubouchi T."/>
            <person name="Morono Y."/>
            <person name="Uchiyama I."/>
            <person name="Ito T."/>
            <person name="Fujiyama A."/>
            <person name="Inagaki F."/>
            <person name="Takami H."/>
        </authorList>
    </citation>
    <scope>NUCLEOTIDE SEQUENCE</scope>
    <source>
        <strain evidence="1">Expedition CK06-06</strain>
    </source>
</reference>
<proteinExistence type="predicted"/>
<evidence type="ECO:0000313" key="1">
    <source>
        <dbReference type="EMBL" id="GAF68647.1"/>
    </source>
</evidence>